<proteinExistence type="predicted"/>
<evidence type="ECO:0000313" key="2">
    <source>
        <dbReference type="EMBL" id="GEU85762.1"/>
    </source>
</evidence>
<accession>A0A6L2NKZ8</accession>
<evidence type="ECO:0008006" key="3">
    <source>
        <dbReference type="Google" id="ProtNLM"/>
    </source>
</evidence>
<comment type="caution">
    <text evidence="2">The sequence shown here is derived from an EMBL/GenBank/DDBJ whole genome shotgun (WGS) entry which is preliminary data.</text>
</comment>
<sequence length="314" mass="36702">MRKLREDTFFGNNNEDVHDHIDRVLSIGLIPGMTPAQALTAIQTMTDHYQKWHDGSTNKYVKSSNSGDGLAALVSKLDNLERDIKNLKESVHIIRVKCQVCEEDFRMPIILGRPLLMTAHAKVDVLKKPISLEVGNEKFIFKMKSNLPDMQNESVLMIKSNMTTEEDELMNIESDLFTEVEETMKKKILIEYWRKQFGVDYDDNDDFYDLDQCEKDDIEWIIDYLEPTSYERFINLDDEEYNKRRCRLLGIPYIEPPPIIIEQVKITQYSLGPGEVYTKLEVSNIEELLRTRRNIATIRINIMDEVFKSYEDVT</sequence>
<dbReference type="AlphaFoldDB" id="A0A6L2NKZ8"/>
<reference evidence="2" key="1">
    <citation type="journal article" date="2019" name="Sci. Rep.">
        <title>Draft genome of Tanacetum cinerariifolium, the natural source of mosquito coil.</title>
        <authorList>
            <person name="Yamashiro T."/>
            <person name="Shiraishi A."/>
            <person name="Satake H."/>
            <person name="Nakayama K."/>
        </authorList>
    </citation>
    <scope>NUCLEOTIDE SEQUENCE</scope>
</reference>
<feature type="coiled-coil region" evidence="1">
    <location>
        <begin position="70"/>
        <end position="97"/>
    </location>
</feature>
<evidence type="ECO:0000256" key="1">
    <source>
        <dbReference type="SAM" id="Coils"/>
    </source>
</evidence>
<protein>
    <recommendedName>
        <fullName evidence="3">Reverse transcriptase domain-containing protein</fullName>
    </recommendedName>
</protein>
<dbReference type="EMBL" id="BKCJ010009175">
    <property type="protein sequence ID" value="GEU85762.1"/>
    <property type="molecule type" value="Genomic_DNA"/>
</dbReference>
<name>A0A6L2NKZ8_TANCI</name>
<gene>
    <name evidence="2" type="ORF">Tci_057740</name>
</gene>
<keyword evidence="1" id="KW-0175">Coiled coil</keyword>
<organism evidence="2">
    <name type="scientific">Tanacetum cinerariifolium</name>
    <name type="common">Dalmatian daisy</name>
    <name type="synonym">Chrysanthemum cinerariifolium</name>
    <dbReference type="NCBI Taxonomy" id="118510"/>
    <lineage>
        <taxon>Eukaryota</taxon>
        <taxon>Viridiplantae</taxon>
        <taxon>Streptophyta</taxon>
        <taxon>Embryophyta</taxon>
        <taxon>Tracheophyta</taxon>
        <taxon>Spermatophyta</taxon>
        <taxon>Magnoliopsida</taxon>
        <taxon>eudicotyledons</taxon>
        <taxon>Gunneridae</taxon>
        <taxon>Pentapetalae</taxon>
        <taxon>asterids</taxon>
        <taxon>campanulids</taxon>
        <taxon>Asterales</taxon>
        <taxon>Asteraceae</taxon>
        <taxon>Asteroideae</taxon>
        <taxon>Anthemideae</taxon>
        <taxon>Anthemidinae</taxon>
        <taxon>Tanacetum</taxon>
    </lineage>
</organism>